<evidence type="ECO:0000256" key="4">
    <source>
        <dbReference type="ARBA" id="ARBA00022801"/>
    </source>
</evidence>
<dbReference type="GO" id="GO:0006627">
    <property type="term" value="P:protein processing involved in protein targeting to mitochondrion"/>
    <property type="evidence" value="ECO:0007669"/>
    <property type="project" value="InterPro"/>
</dbReference>
<gene>
    <name evidence="7" type="ORF">BJ085DRAFT_23968</name>
</gene>
<evidence type="ECO:0000256" key="1">
    <source>
        <dbReference type="ARBA" id="ARBA00004167"/>
    </source>
</evidence>
<evidence type="ECO:0000256" key="6">
    <source>
        <dbReference type="ARBA" id="ARBA00023136"/>
    </source>
</evidence>
<keyword evidence="6" id="KW-0472">Membrane</keyword>
<accession>A0A4P9ZMG7</accession>
<dbReference type="AlphaFoldDB" id="A0A4P9ZMG7"/>
<name>A0A4P9ZMG7_9FUNG</name>
<reference evidence="8" key="1">
    <citation type="journal article" date="2018" name="Nat. Microbiol.">
        <title>Leveraging single-cell genomics to expand the fungal tree of life.</title>
        <authorList>
            <person name="Ahrendt S.R."/>
            <person name="Quandt C.A."/>
            <person name="Ciobanu D."/>
            <person name="Clum A."/>
            <person name="Salamov A."/>
            <person name="Andreopoulos B."/>
            <person name="Cheng J.F."/>
            <person name="Woyke T."/>
            <person name="Pelin A."/>
            <person name="Henrissat B."/>
            <person name="Reynolds N.K."/>
            <person name="Benny G.L."/>
            <person name="Smith M.E."/>
            <person name="James T.Y."/>
            <person name="Grigoriev I.V."/>
        </authorList>
    </citation>
    <scope>NUCLEOTIDE SEQUENCE [LARGE SCALE GENOMIC DNA]</scope>
    <source>
        <strain evidence="8">RSA 468</strain>
    </source>
</reference>
<keyword evidence="5" id="KW-1133">Transmembrane helix</keyword>
<dbReference type="GO" id="GO:0004252">
    <property type="term" value="F:serine-type endopeptidase activity"/>
    <property type="evidence" value="ECO:0007669"/>
    <property type="project" value="InterPro"/>
</dbReference>
<dbReference type="STRING" id="215637.A0A4P9ZMG7"/>
<dbReference type="SUPFAM" id="SSF51306">
    <property type="entry name" value="LexA/Signal peptidase"/>
    <property type="match status" value="1"/>
</dbReference>
<evidence type="ECO:0000256" key="3">
    <source>
        <dbReference type="ARBA" id="ARBA00022692"/>
    </source>
</evidence>
<comment type="subcellular location">
    <subcellularLocation>
        <location evidence="1">Membrane</location>
        <topology evidence="1">Single-pass membrane protein</topology>
    </subcellularLocation>
</comment>
<proteinExistence type="predicted"/>
<keyword evidence="3" id="KW-0812">Transmembrane</keyword>
<protein>
    <recommendedName>
        <fullName evidence="9">Mitochondrial inner membrane protease subunit 2</fullName>
    </recommendedName>
</protein>
<dbReference type="InterPro" id="IPR037730">
    <property type="entry name" value="IMP2"/>
</dbReference>
<evidence type="ECO:0000256" key="2">
    <source>
        <dbReference type="ARBA" id="ARBA00022670"/>
    </source>
</evidence>
<keyword evidence="8" id="KW-1185">Reference proteome</keyword>
<dbReference type="GO" id="GO:0006465">
    <property type="term" value="P:signal peptide processing"/>
    <property type="evidence" value="ECO:0007669"/>
    <property type="project" value="InterPro"/>
</dbReference>
<evidence type="ECO:0000313" key="8">
    <source>
        <dbReference type="Proteomes" id="UP000268162"/>
    </source>
</evidence>
<evidence type="ECO:0000256" key="5">
    <source>
        <dbReference type="ARBA" id="ARBA00022989"/>
    </source>
</evidence>
<evidence type="ECO:0000313" key="7">
    <source>
        <dbReference type="EMBL" id="RKP34315.1"/>
    </source>
</evidence>
<dbReference type="GO" id="GO:0042720">
    <property type="term" value="C:mitochondrial inner membrane peptidase complex"/>
    <property type="evidence" value="ECO:0007669"/>
    <property type="project" value="InterPro"/>
</dbReference>
<dbReference type="EMBL" id="ML003254">
    <property type="protein sequence ID" value="RKP34315.1"/>
    <property type="molecule type" value="Genomic_DNA"/>
</dbReference>
<dbReference type="Proteomes" id="UP000268162">
    <property type="component" value="Unassembled WGS sequence"/>
</dbReference>
<dbReference type="CDD" id="cd06530">
    <property type="entry name" value="S26_SPase_I"/>
    <property type="match status" value="1"/>
</dbReference>
<dbReference type="PANTHER" id="PTHR46041:SF2">
    <property type="entry name" value="MITOCHONDRIAL INNER MEMBRANE PROTEASE SUBUNIT 2"/>
    <property type="match status" value="1"/>
</dbReference>
<organism evidence="7 8">
    <name type="scientific">Dimargaris cristalligena</name>
    <dbReference type="NCBI Taxonomy" id="215637"/>
    <lineage>
        <taxon>Eukaryota</taxon>
        <taxon>Fungi</taxon>
        <taxon>Fungi incertae sedis</taxon>
        <taxon>Zoopagomycota</taxon>
        <taxon>Kickxellomycotina</taxon>
        <taxon>Dimargaritomycetes</taxon>
        <taxon>Dimargaritales</taxon>
        <taxon>Dimargaritaceae</taxon>
        <taxon>Dimargaris</taxon>
    </lineage>
</organism>
<feature type="non-terminal residue" evidence="7">
    <location>
        <position position="1"/>
    </location>
</feature>
<keyword evidence="4" id="KW-0378">Hydrolase</keyword>
<dbReference type="InterPro" id="IPR019533">
    <property type="entry name" value="Peptidase_S26"/>
</dbReference>
<dbReference type="PANTHER" id="PTHR46041">
    <property type="entry name" value="MITOCHONDRIAL INNER MEMBRANE PROTEASE SUBUNIT 2"/>
    <property type="match status" value="1"/>
</dbReference>
<keyword evidence="2" id="KW-0645">Protease</keyword>
<evidence type="ECO:0008006" key="9">
    <source>
        <dbReference type="Google" id="ProtNLM"/>
    </source>
</evidence>
<dbReference type="InterPro" id="IPR036286">
    <property type="entry name" value="LexA/Signal_pep-like_sf"/>
</dbReference>
<dbReference type="Gene3D" id="2.10.109.10">
    <property type="entry name" value="Umud Fragment, subunit A"/>
    <property type="match status" value="1"/>
</dbReference>
<sequence>GYCWVEGDESFHSVDSNRFGPVPLGLIQGRVEFVIWPLSNFGRVKSQLPPLKVNRVI</sequence>